<dbReference type="RefSeq" id="WP_160646615.1">
    <property type="nucleotide sequence ID" value="NZ_SIJB01000028.1"/>
</dbReference>
<dbReference type="PRINTS" id="PR00032">
    <property type="entry name" value="HTHARAC"/>
</dbReference>
<dbReference type="InterPro" id="IPR020449">
    <property type="entry name" value="Tscrpt_reg_AraC-type_HTH"/>
</dbReference>
<dbReference type="Proteomes" id="UP000448943">
    <property type="component" value="Unassembled WGS sequence"/>
</dbReference>
<dbReference type="Gene3D" id="1.10.10.60">
    <property type="entry name" value="Homeodomain-like"/>
    <property type="match status" value="2"/>
</dbReference>
<dbReference type="GO" id="GO:0043565">
    <property type="term" value="F:sequence-specific DNA binding"/>
    <property type="evidence" value="ECO:0007669"/>
    <property type="project" value="InterPro"/>
</dbReference>
<evidence type="ECO:0000259" key="4">
    <source>
        <dbReference type="PROSITE" id="PS01124"/>
    </source>
</evidence>
<reference evidence="5 6" key="1">
    <citation type="submission" date="2019-01" db="EMBL/GenBank/DDBJ databases">
        <title>Chengkuizengella sp. nov., isolated from deep-sea sediment of East Pacific Ocean.</title>
        <authorList>
            <person name="Yang J."/>
            <person name="Lai Q."/>
            <person name="Shao Z."/>
        </authorList>
    </citation>
    <scope>NUCLEOTIDE SEQUENCE [LARGE SCALE GENOMIC DNA]</scope>
    <source>
        <strain evidence="5 6">YPA3-1-1</strain>
    </source>
</reference>
<dbReference type="SMART" id="SM00342">
    <property type="entry name" value="HTH_ARAC"/>
    <property type="match status" value="1"/>
</dbReference>
<dbReference type="Pfam" id="PF12833">
    <property type="entry name" value="HTH_18"/>
    <property type="match status" value="1"/>
</dbReference>
<dbReference type="SUPFAM" id="SSF46689">
    <property type="entry name" value="Homeodomain-like"/>
    <property type="match status" value="2"/>
</dbReference>
<comment type="caution">
    <text evidence="5">The sequence shown here is derived from an EMBL/GenBank/DDBJ whole genome shotgun (WGS) entry which is preliminary data.</text>
</comment>
<evidence type="ECO:0000256" key="3">
    <source>
        <dbReference type="ARBA" id="ARBA00023163"/>
    </source>
</evidence>
<dbReference type="OrthoDB" id="4480133at2"/>
<evidence type="ECO:0000313" key="5">
    <source>
        <dbReference type="EMBL" id="NBI29805.1"/>
    </source>
</evidence>
<name>A0A6N9Q4M6_9BACL</name>
<gene>
    <name evidence="5" type="ORF">ERL59_12640</name>
</gene>
<evidence type="ECO:0000313" key="6">
    <source>
        <dbReference type="Proteomes" id="UP000448943"/>
    </source>
</evidence>
<dbReference type="PROSITE" id="PS01124">
    <property type="entry name" value="HTH_ARAC_FAMILY_2"/>
    <property type="match status" value="1"/>
</dbReference>
<dbReference type="AlphaFoldDB" id="A0A6N9Q4M6"/>
<dbReference type="PANTHER" id="PTHR43280:SF2">
    <property type="entry name" value="HTH-TYPE TRANSCRIPTIONAL REGULATOR EXSA"/>
    <property type="match status" value="1"/>
</dbReference>
<sequence>MNEILVLIYQNDNNNLLEKISKDFKVEVINCLINIKEKLLSEKYKLLVFMSPFKKIPSHFKLEELAVPVISMLGVGRLQMVSFLKTLKYINLVNDLGMSLKEQPNSPLFYESLVYIEENLCRNDLSLKEVANTMFVSHAHYSRFFRRYMGKGFKQYITEKRIEKAKFLLESKLQVTDVCYEIGYTDLTHFARTFKKLVGVNPSQYKKIINED</sequence>
<dbReference type="EMBL" id="SIJB01000028">
    <property type="protein sequence ID" value="NBI29805.1"/>
    <property type="molecule type" value="Genomic_DNA"/>
</dbReference>
<dbReference type="InterPro" id="IPR018062">
    <property type="entry name" value="HTH_AraC-typ_CS"/>
</dbReference>
<accession>A0A6N9Q4M6</accession>
<feature type="domain" description="HTH araC/xylS-type" evidence="4">
    <location>
        <begin position="110"/>
        <end position="208"/>
    </location>
</feature>
<dbReference type="PROSITE" id="PS00041">
    <property type="entry name" value="HTH_ARAC_FAMILY_1"/>
    <property type="match status" value="1"/>
</dbReference>
<organism evidence="5 6">
    <name type="scientific">Chengkuizengella marina</name>
    <dbReference type="NCBI Taxonomy" id="2507566"/>
    <lineage>
        <taxon>Bacteria</taxon>
        <taxon>Bacillati</taxon>
        <taxon>Bacillota</taxon>
        <taxon>Bacilli</taxon>
        <taxon>Bacillales</taxon>
        <taxon>Paenibacillaceae</taxon>
        <taxon>Chengkuizengella</taxon>
    </lineage>
</organism>
<dbReference type="GO" id="GO:0003700">
    <property type="term" value="F:DNA-binding transcription factor activity"/>
    <property type="evidence" value="ECO:0007669"/>
    <property type="project" value="InterPro"/>
</dbReference>
<protein>
    <submittedName>
        <fullName evidence="5">AraC family transcriptional regulator</fullName>
    </submittedName>
</protein>
<evidence type="ECO:0000256" key="1">
    <source>
        <dbReference type="ARBA" id="ARBA00023015"/>
    </source>
</evidence>
<dbReference type="PANTHER" id="PTHR43280">
    <property type="entry name" value="ARAC-FAMILY TRANSCRIPTIONAL REGULATOR"/>
    <property type="match status" value="1"/>
</dbReference>
<proteinExistence type="predicted"/>
<dbReference type="InterPro" id="IPR018060">
    <property type="entry name" value="HTH_AraC"/>
</dbReference>
<keyword evidence="1" id="KW-0805">Transcription regulation</keyword>
<dbReference type="InterPro" id="IPR009057">
    <property type="entry name" value="Homeodomain-like_sf"/>
</dbReference>
<evidence type="ECO:0000256" key="2">
    <source>
        <dbReference type="ARBA" id="ARBA00023125"/>
    </source>
</evidence>
<keyword evidence="6" id="KW-1185">Reference proteome</keyword>
<keyword evidence="2" id="KW-0238">DNA-binding</keyword>
<keyword evidence="3" id="KW-0804">Transcription</keyword>